<dbReference type="GO" id="GO:0005886">
    <property type="term" value="C:plasma membrane"/>
    <property type="evidence" value="ECO:0007669"/>
    <property type="project" value="UniProtKB-SubCell"/>
</dbReference>
<dbReference type="Proteomes" id="UP000294678">
    <property type="component" value="Unassembled WGS sequence"/>
</dbReference>
<feature type="transmembrane region" description="Helical" evidence="7">
    <location>
        <begin position="174"/>
        <end position="193"/>
    </location>
</feature>
<evidence type="ECO:0000313" key="9">
    <source>
        <dbReference type="EMBL" id="TDT69742.1"/>
    </source>
</evidence>
<evidence type="ECO:0000256" key="7">
    <source>
        <dbReference type="RuleBase" id="RU363032"/>
    </source>
</evidence>
<comment type="similarity">
    <text evidence="7">Belongs to the binding-protein-dependent transport system permease family.</text>
</comment>
<comment type="subcellular location">
    <subcellularLocation>
        <location evidence="1 7">Cell membrane</location>
        <topology evidence="1 7">Multi-pass membrane protein</topology>
    </subcellularLocation>
</comment>
<evidence type="ECO:0000256" key="3">
    <source>
        <dbReference type="ARBA" id="ARBA00022475"/>
    </source>
</evidence>
<feature type="domain" description="ABC transmembrane type-1" evidence="8">
    <location>
        <begin position="94"/>
        <end position="300"/>
    </location>
</feature>
<evidence type="ECO:0000256" key="5">
    <source>
        <dbReference type="ARBA" id="ARBA00022989"/>
    </source>
</evidence>
<keyword evidence="6 7" id="KW-0472">Membrane</keyword>
<dbReference type="SUPFAM" id="SSF161098">
    <property type="entry name" value="MetI-like"/>
    <property type="match status" value="1"/>
</dbReference>
<dbReference type="PROSITE" id="PS50928">
    <property type="entry name" value="ABC_TM1"/>
    <property type="match status" value="1"/>
</dbReference>
<keyword evidence="5 7" id="KW-1133">Transmembrane helix</keyword>
<evidence type="ECO:0000256" key="4">
    <source>
        <dbReference type="ARBA" id="ARBA00022692"/>
    </source>
</evidence>
<dbReference type="InterPro" id="IPR045621">
    <property type="entry name" value="BPD_transp_1_N"/>
</dbReference>
<protein>
    <submittedName>
        <fullName evidence="9">Oligopeptide transport system permease protein</fullName>
    </submittedName>
</protein>
<keyword evidence="10" id="KW-1185">Reference proteome</keyword>
<dbReference type="PANTHER" id="PTHR43163">
    <property type="entry name" value="DIPEPTIDE TRANSPORT SYSTEM PERMEASE PROTEIN DPPB-RELATED"/>
    <property type="match status" value="1"/>
</dbReference>
<feature type="transmembrane region" description="Helical" evidence="7">
    <location>
        <begin position="9"/>
        <end position="27"/>
    </location>
</feature>
<dbReference type="EMBL" id="SOBG01000005">
    <property type="protein sequence ID" value="TDT69742.1"/>
    <property type="molecule type" value="Genomic_DNA"/>
</dbReference>
<comment type="caution">
    <text evidence="9">The sequence shown here is derived from an EMBL/GenBank/DDBJ whole genome shotgun (WGS) entry which is preliminary data.</text>
</comment>
<keyword evidence="3" id="KW-1003">Cell membrane</keyword>
<feature type="transmembrane region" description="Helical" evidence="7">
    <location>
        <begin position="235"/>
        <end position="257"/>
    </location>
</feature>
<dbReference type="Pfam" id="PF19300">
    <property type="entry name" value="BPD_transp_1_N"/>
    <property type="match status" value="1"/>
</dbReference>
<sequence length="315" mass="34948">MFNYIFKRIVSSVITLLLITTITFFLVHQLPGDPFASEKAIPPKIKAKLMEKYDLDKPLPIQYVKYVGNLLKGDFGLSMKVRGRKVSSMIKNHFPYSLDLGIRAAIFAFFVGVFLGIIAGLNRGKKLDSGAMLLAVIGVSVPSFVLAGTLQWIIVAINGKFGISLLPVAGYDTWQHKVLPTIALGLFPVAVIARMMRASMIDVFSQDYIITAKSKGQKPFKIVTRHGIRNAIMPVVVYMGPLLAAITTGSFVIEKIFSIPGLGRYYVESIYNRDYTVVLGITIFYAFLLVVMLLIVDILYVFIDPRVRLSKGKGE</sequence>
<dbReference type="AlphaFoldDB" id="A0AA46DYJ2"/>
<proteinExistence type="inferred from homology"/>
<dbReference type="RefSeq" id="WP_134113155.1">
    <property type="nucleotide sequence ID" value="NZ_SOBG01000005.1"/>
</dbReference>
<evidence type="ECO:0000256" key="2">
    <source>
        <dbReference type="ARBA" id="ARBA00022448"/>
    </source>
</evidence>
<evidence type="ECO:0000256" key="6">
    <source>
        <dbReference type="ARBA" id="ARBA00023136"/>
    </source>
</evidence>
<evidence type="ECO:0000256" key="1">
    <source>
        <dbReference type="ARBA" id="ARBA00004651"/>
    </source>
</evidence>
<dbReference type="InterPro" id="IPR000515">
    <property type="entry name" value="MetI-like"/>
</dbReference>
<feature type="transmembrane region" description="Helical" evidence="7">
    <location>
        <begin position="277"/>
        <end position="303"/>
    </location>
</feature>
<feature type="transmembrane region" description="Helical" evidence="7">
    <location>
        <begin position="133"/>
        <end position="154"/>
    </location>
</feature>
<dbReference type="Gene3D" id="1.10.3720.10">
    <property type="entry name" value="MetI-like"/>
    <property type="match status" value="1"/>
</dbReference>
<dbReference type="CDD" id="cd06261">
    <property type="entry name" value="TM_PBP2"/>
    <property type="match status" value="1"/>
</dbReference>
<name>A0AA46DYJ2_9FUSO</name>
<dbReference type="PANTHER" id="PTHR43163:SF6">
    <property type="entry name" value="DIPEPTIDE TRANSPORT SYSTEM PERMEASE PROTEIN DPPB-RELATED"/>
    <property type="match status" value="1"/>
</dbReference>
<keyword evidence="2 7" id="KW-0813">Transport</keyword>
<reference evidence="9 10" key="1">
    <citation type="submission" date="2019-03" db="EMBL/GenBank/DDBJ databases">
        <title>Genomic Encyclopedia of Type Strains, Phase IV (KMG-IV): sequencing the most valuable type-strain genomes for metagenomic binning, comparative biology and taxonomic classification.</title>
        <authorList>
            <person name="Goeker M."/>
        </authorList>
    </citation>
    <scope>NUCLEOTIDE SEQUENCE [LARGE SCALE GENOMIC DNA]</scope>
    <source>
        <strain evidence="9 10">DSM 100055</strain>
    </source>
</reference>
<dbReference type="Pfam" id="PF00528">
    <property type="entry name" value="BPD_transp_1"/>
    <property type="match status" value="1"/>
</dbReference>
<dbReference type="GO" id="GO:0055085">
    <property type="term" value="P:transmembrane transport"/>
    <property type="evidence" value="ECO:0007669"/>
    <property type="project" value="InterPro"/>
</dbReference>
<dbReference type="InterPro" id="IPR035906">
    <property type="entry name" value="MetI-like_sf"/>
</dbReference>
<evidence type="ECO:0000259" key="8">
    <source>
        <dbReference type="PROSITE" id="PS50928"/>
    </source>
</evidence>
<organism evidence="9 10">
    <name type="scientific">Hypnocyclicus thermotrophus</name>
    <dbReference type="NCBI Taxonomy" id="1627895"/>
    <lineage>
        <taxon>Bacteria</taxon>
        <taxon>Fusobacteriati</taxon>
        <taxon>Fusobacteriota</taxon>
        <taxon>Fusobacteriia</taxon>
        <taxon>Fusobacteriales</taxon>
        <taxon>Fusobacteriaceae</taxon>
        <taxon>Hypnocyclicus</taxon>
    </lineage>
</organism>
<accession>A0AA46DYJ2</accession>
<evidence type="ECO:0000313" key="10">
    <source>
        <dbReference type="Proteomes" id="UP000294678"/>
    </source>
</evidence>
<keyword evidence="4 7" id="KW-0812">Transmembrane</keyword>
<feature type="transmembrane region" description="Helical" evidence="7">
    <location>
        <begin position="100"/>
        <end position="121"/>
    </location>
</feature>
<gene>
    <name evidence="9" type="ORF">EV215_1271</name>
</gene>